<feature type="region of interest" description="Disordered" evidence="1">
    <location>
        <begin position="1"/>
        <end position="49"/>
    </location>
</feature>
<reference evidence="3" key="1">
    <citation type="submission" date="2016-09" db="EMBL/GenBank/DDBJ databases">
        <authorList>
            <person name="Jeantristanb JTB J.-T."/>
            <person name="Ricardo R."/>
        </authorList>
    </citation>
    <scope>NUCLEOTIDE SEQUENCE [LARGE SCALE GENOMIC DNA]</scope>
</reference>
<protein>
    <submittedName>
        <fullName evidence="2">BQ2448_3652 protein</fullName>
    </submittedName>
</protein>
<gene>
    <name evidence="2" type="ORF">BQ2448_3652</name>
</gene>
<proteinExistence type="predicted"/>
<organism evidence="2 3">
    <name type="scientific">Microbotryum intermedium</name>
    <dbReference type="NCBI Taxonomy" id="269621"/>
    <lineage>
        <taxon>Eukaryota</taxon>
        <taxon>Fungi</taxon>
        <taxon>Dikarya</taxon>
        <taxon>Basidiomycota</taxon>
        <taxon>Pucciniomycotina</taxon>
        <taxon>Microbotryomycetes</taxon>
        <taxon>Microbotryales</taxon>
        <taxon>Microbotryaceae</taxon>
        <taxon>Microbotryum</taxon>
    </lineage>
</organism>
<evidence type="ECO:0000313" key="2">
    <source>
        <dbReference type="EMBL" id="SCV70890.1"/>
    </source>
</evidence>
<sequence length="49" mass="5201">MTTTSKAGPSGTGVKRRESDVSTSESNEDGETNKKQRLSSSQAEEPSVK</sequence>
<evidence type="ECO:0000256" key="1">
    <source>
        <dbReference type="SAM" id="MobiDB-lite"/>
    </source>
</evidence>
<dbReference type="Proteomes" id="UP000198372">
    <property type="component" value="Unassembled WGS sequence"/>
</dbReference>
<keyword evidence="3" id="KW-1185">Reference proteome</keyword>
<feature type="compositionally biased region" description="Polar residues" evidence="1">
    <location>
        <begin position="38"/>
        <end position="49"/>
    </location>
</feature>
<dbReference type="AlphaFoldDB" id="A0A238FAL0"/>
<dbReference type="EMBL" id="FMSP01000006">
    <property type="protein sequence ID" value="SCV70890.1"/>
    <property type="molecule type" value="Genomic_DNA"/>
</dbReference>
<accession>A0A238FAL0</accession>
<evidence type="ECO:0000313" key="3">
    <source>
        <dbReference type="Proteomes" id="UP000198372"/>
    </source>
</evidence>
<name>A0A238FAL0_9BASI</name>